<feature type="compositionally biased region" description="Basic and acidic residues" evidence="1">
    <location>
        <begin position="13"/>
        <end position="31"/>
    </location>
</feature>
<gene>
    <name evidence="3" type="ORF">CEP51_011280</name>
</gene>
<dbReference type="PANTHER" id="PTHR37544">
    <property type="entry name" value="SPRAY-RELATED"/>
    <property type="match status" value="1"/>
</dbReference>
<feature type="region of interest" description="Disordered" evidence="1">
    <location>
        <begin position="43"/>
        <end position="80"/>
    </location>
</feature>
<keyword evidence="2" id="KW-1133">Transmembrane helix</keyword>
<dbReference type="PANTHER" id="PTHR37544:SF1">
    <property type="entry name" value="PHOSPHORIBOSYLAMINOIMIDAZOLE-SUCCINOCARBOXAMIDE SYNTHASE"/>
    <property type="match status" value="1"/>
</dbReference>
<feature type="transmembrane region" description="Helical" evidence="2">
    <location>
        <begin position="403"/>
        <end position="424"/>
    </location>
</feature>
<dbReference type="EMBL" id="NKCL01000377">
    <property type="protein sequence ID" value="RSL75002.1"/>
    <property type="molecule type" value="Genomic_DNA"/>
</dbReference>
<feature type="transmembrane region" description="Helical" evidence="2">
    <location>
        <begin position="105"/>
        <end position="124"/>
    </location>
</feature>
<proteinExistence type="predicted"/>
<name>A0A428RBV7_9HYPO</name>
<evidence type="ECO:0000313" key="3">
    <source>
        <dbReference type="EMBL" id="RSL75002.1"/>
    </source>
</evidence>
<evidence type="ECO:0000313" key="4">
    <source>
        <dbReference type="Proteomes" id="UP000287972"/>
    </source>
</evidence>
<keyword evidence="2" id="KW-0812">Transmembrane</keyword>
<feature type="transmembrane region" description="Helical" evidence="2">
    <location>
        <begin position="565"/>
        <end position="584"/>
    </location>
</feature>
<keyword evidence="4" id="KW-1185">Reference proteome</keyword>
<dbReference type="Proteomes" id="UP000287972">
    <property type="component" value="Unassembled WGS sequence"/>
</dbReference>
<feature type="compositionally biased region" description="Polar residues" evidence="1">
    <location>
        <begin position="68"/>
        <end position="78"/>
    </location>
</feature>
<comment type="caution">
    <text evidence="3">The sequence shown here is derived from an EMBL/GenBank/DDBJ whole genome shotgun (WGS) entry which is preliminary data.</text>
</comment>
<keyword evidence="2" id="KW-0472">Membrane</keyword>
<protein>
    <submittedName>
        <fullName evidence="3">Uncharacterized protein</fullName>
    </submittedName>
</protein>
<feature type="transmembrane region" description="Helical" evidence="2">
    <location>
        <begin position="532"/>
        <end position="553"/>
    </location>
</feature>
<feature type="region of interest" description="Disordered" evidence="1">
    <location>
        <begin position="1"/>
        <end position="31"/>
    </location>
</feature>
<feature type="transmembrane region" description="Helical" evidence="2">
    <location>
        <begin position="444"/>
        <end position="469"/>
    </location>
</feature>
<evidence type="ECO:0000256" key="1">
    <source>
        <dbReference type="SAM" id="MobiDB-lite"/>
    </source>
</evidence>
<evidence type="ECO:0000256" key="2">
    <source>
        <dbReference type="SAM" id="Phobius"/>
    </source>
</evidence>
<feature type="transmembrane region" description="Helical" evidence="2">
    <location>
        <begin position="225"/>
        <end position="243"/>
    </location>
</feature>
<organism evidence="3 4">
    <name type="scientific">Fusarium floridanum</name>
    <dbReference type="NCBI Taxonomy" id="1325733"/>
    <lineage>
        <taxon>Eukaryota</taxon>
        <taxon>Fungi</taxon>
        <taxon>Dikarya</taxon>
        <taxon>Ascomycota</taxon>
        <taxon>Pezizomycotina</taxon>
        <taxon>Sordariomycetes</taxon>
        <taxon>Hypocreomycetidae</taxon>
        <taxon>Hypocreales</taxon>
        <taxon>Nectriaceae</taxon>
        <taxon>Fusarium</taxon>
        <taxon>Fusarium solani species complex</taxon>
    </lineage>
</organism>
<feature type="transmembrane region" description="Helical" evidence="2">
    <location>
        <begin position="144"/>
        <end position="162"/>
    </location>
</feature>
<accession>A0A428RBV7</accession>
<feature type="compositionally biased region" description="Polar residues" evidence="1">
    <location>
        <begin position="48"/>
        <end position="57"/>
    </location>
</feature>
<reference evidence="3 4" key="1">
    <citation type="submission" date="2017-06" db="EMBL/GenBank/DDBJ databases">
        <title>Comparative genomic analysis of Ambrosia Fusariam Clade fungi.</title>
        <authorList>
            <person name="Stajich J.E."/>
            <person name="Carrillo J."/>
            <person name="Kijimoto T."/>
            <person name="Eskalen A."/>
            <person name="O'Donnell K."/>
            <person name="Kasson M."/>
        </authorList>
    </citation>
    <scope>NUCLEOTIDE SEQUENCE [LARGE SCALE GENOMIC DNA]</scope>
    <source>
        <strain evidence="3 4">NRRL62606</strain>
    </source>
</reference>
<feature type="transmembrane region" description="Helical" evidence="2">
    <location>
        <begin position="263"/>
        <end position="283"/>
    </location>
</feature>
<sequence>MDSFPLRSMTGRGHGDYSHLESHDNPRQVSENVHERFINGEDDAPLISDQSRGSSAHSGEPQLPNLRMRTNNPDNSSPFIPITEEEARRTTNLPKLNFRPTALKTWYLSILMLWRFLCMGSVVALTVLGETQPPWFRFGSRSSFWVWLYMPGLIGFLTTISWRGTVQWYNRIIPYVRMANIPTSHTHQGGDRPPKNLLNMSLNGVPSGSLNPSQIGSLLRSGDYISARVNLTILGTWLLTPLKSSLFQLVEDGRGWQIHVSKVFGYMGVAIYLWLLLTTFWIFHHLHNRRTGLKWNPVPLASQLCLLQGSNIFSSFEGIDYSDLWPLKNAVKEWPRYGLVLRLGYWKQEETNIITHGVRFLSRNGEFGSEQPTQRQARNSSDVELHSYRTDIDRIWNMSLYDWYISLTTAMGLGLLGFASYAWATGLIFRPFSLSPFISGTLGRAIVFSLLPLWPYGFFHTTFLSADVYMRTMIPIQNMASPLPDEDSERIFGSTHESLKSAIARNSMLLDYLSPNAVSCIAQAIEFGHYQIILGVVLATFSNSAYLVVARIFDFSETENQHYNVHINVNTFYASFGIMIIYCLSN</sequence>
<dbReference type="AlphaFoldDB" id="A0A428RBV7"/>